<dbReference type="GO" id="GO:0020037">
    <property type="term" value="F:heme binding"/>
    <property type="evidence" value="ECO:0007669"/>
    <property type="project" value="InterPro"/>
</dbReference>
<evidence type="ECO:0000256" key="3">
    <source>
        <dbReference type="ARBA" id="ARBA00023004"/>
    </source>
</evidence>
<feature type="domain" description="Cytochrome c" evidence="5">
    <location>
        <begin position="3"/>
        <end position="84"/>
    </location>
</feature>
<dbReference type="Gene3D" id="1.10.760.10">
    <property type="entry name" value="Cytochrome c-like domain"/>
    <property type="match status" value="1"/>
</dbReference>
<gene>
    <name evidence="6" type="ORF">CH341_30795</name>
</gene>
<name>A0A327KB98_9BRAD</name>
<evidence type="ECO:0000313" key="6">
    <source>
        <dbReference type="EMBL" id="RAI35667.1"/>
    </source>
</evidence>
<evidence type="ECO:0000313" key="7">
    <source>
        <dbReference type="Proteomes" id="UP000249130"/>
    </source>
</evidence>
<dbReference type="GO" id="GO:0046872">
    <property type="term" value="F:metal ion binding"/>
    <property type="evidence" value="ECO:0007669"/>
    <property type="project" value="UniProtKB-KW"/>
</dbReference>
<reference evidence="6 7" key="1">
    <citation type="submission" date="2017-07" db="EMBL/GenBank/DDBJ databases">
        <title>Draft Genome Sequences of Select Purple Nonsulfur Bacteria.</title>
        <authorList>
            <person name="Lasarre B."/>
            <person name="Mckinlay J.B."/>
        </authorList>
    </citation>
    <scope>NUCLEOTIDE SEQUENCE [LARGE SCALE GENOMIC DNA]</scope>
    <source>
        <strain evidence="6 7">DSM 5909</strain>
    </source>
</reference>
<dbReference type="PROSITE" id="PS51007">
    <property type="entry name" value="CYTC"/>
    <property type="match status" value="1"/>
</dbReference>
<dbReference type="SUPFAM" id="SSF46626">
    <property type="entry name" value="Cytochrome c"/>
    <property type="match status" value="1"/>
</dbReference>
<evidence type="ECO:0000256" key="4">
    <source>
        <dbReference type="PROSITE-ProRule" id="PRU00433"/>
    </source>
</evidence>
<dbReference type="Proteomes" id="UP000249130">
    <property type="component" value="Unassembled WGS sequence"/>
</dbReference>
<evidence type="ECO:0000259" key="5">
    <source>
        <dbReference type="PROSITE" id="PS51007"/>
    </source>
</evidence>
<dbReference type="AlphaFoldDB" id="A0A327KB98"/>
<evidence type="ECO:0000256" key="2">
    <source>
        <dbReference type="ARBA" id="ARBA00022723"/>
    </source>
</evidence>
<dbReference type="InterPro" id="IPR009056">
    <property type="entry name" value="Cyt_c-like_dom"/>
</dbReference>
<evidence type="ECO:0000256" key="1">
    <source>
        <dbReference type="ARBA" id="ARBA00022617"/>
    </source>
</evidence>
<dbReference type="GO" id="GO:0009055">
    <property type="term" value="F:electron transfer activity"/>
    <property type="evidence" value="ECO:0007669"/>
    <property type="project" value="InterPro"/>
</dbReference>
<dbReference type="Pfam" id="PF00034">
    <property type="entry name" value="Cytochrom_C"/>
    <property type="match status" value="1"/>
</dbReference>
<sequence>MAADGAKGDRELGQYLSSECVTCHQISGRYDGIPPIVGWPEDSFVEILSEYREKKRENQVMRSIAVKFSDDEIAALAAYFGSLKPRTD</sequence>
<dbReference type="RefSeq" id="WP_111423515.1">
    <property type="nucleotide sequence ID" value="NZ_NPEX01000534.1"/>
</dbReference>
<protein>
    <recommendedName>
        <fullName evidence="5">Cytochrome c domain-containing protein</fullName>
    </recommendedName>
</protein>
<keyword evidence="7" id="KW-1185">Reference proteome</keyword>
<keyword evidence="3 4" id="KW-0408">Iron</keyword>
<proteinExistence type="predicted"/>
<accession>A0A327KB98</accession>
<dbReference type="InterPro" id="IPR036909">
    <property type="entry name" value="Cyt_c-like_dom_sf"/>
</dbReference>
<organism evidence="6 7">
    <name type="scientific">Rhodoplanes roseus</name>
    <dbReference type="NCBI Taxonomy" id="29409"/>
    <lineage>
        <taxon>Bacteria</taxon>
        <taxon>Pseudomonadati</taxon>
        <taxon>Pseudomonadota</taxon>
        <taxon>Alphaproteobacteria</taxon>
        <taxon>Hyphomicrobiales</taxon>
        <taxon>Nitrobacteraceae</taxon>
        <taxon>Rhodoplanes</taxon>
    </lineage>
</organism>
<dbReference type="EMBL" id="NPEX01000534">
    <property type="protein sequence ID" value="RAI35667.1"/>
    <property type="molecule type" value="Genomic_DNA"/>
</dbReference>
<dbReference type="OrthoDB" id="9805828at2"/>
<keyword evidence="2 4" id="KW-0479">Metal-binding</keyword>
<comment type="caution">
    <text evidence="6">The sequence shown here is derived from an EMBL/GenBank/DDBJ whole genome shotgun (WGS) entry which is preliminary data.</text>
</comment>
<keyword evidence="1 4" id="KW-0349">Heme</keyword>